<dbReference type="Pfam" id="PF13472">
    <property type="entry name" value="Lipase_GDSL_2"/>
    <property type="match status" value="1"/>
</dbReference>
<evidence type="ECO:0000259" key="1">
    <source>
        <dbReference type="Pfam" id="PF13472"/>
    </source>
</evidence>
<feature type="domain" description="SGNH hydrolase-type esterase" evidence="1">
    <location>
        <begin position="321"/>
        <end position="482"/>
    </location>
</feature>
<dbReference type="InterPro" id="IPR013207">
    <property type="entry name" value="LGFP"/>
</dbReference>
<dbReference type="Pfam" id="PF08310">
    <property type="entry name" value="LGFP"/>
    <property type="match status" value="3"/>
</dbReference>
<dbReference type="Gene3D" id="3.40.50.1110">
    <property type="entry name" value="SGNH hydrolase"/>
    <property type="match status" value="1"/>
</dbReference>
<dbReference type="InterPro" id="IPR036514">
    <property type="entry name" value="SGNH_hydro_sf"/>
</dbReference>
<reference evidence="2 3" key="1">
    <citation type="submission" date="2018-01" db="EMBL/GenBank/DDBJ databases">
        <title>Arthrobacter sp. nov., from glaciers in China.</title>
        <authorList>
            <person name="Liu Q."/>
            <person name="Xin Y.-H."/>
        </authorList>
    </citation>
    <scope>NUCLEOTIDE SEQUENCE [LARGE SCALE GENOMIC DNA]</scope>
    <source>
        <strain evidence="2 3">HLT2-12-2</strain>
    </source>
</reference>
<organism evidence="2 3">
    <name type="scientific">Arthrobacter glacialis</name>
    <dbReference type="NCBI Taxonomy" id="1664"/>
    <lineage>
        <taxon>Bacteria</taxon>
        <taxon>Bacillati</taxon>
        <taxon>Actinomycetota</taxon>
        <taxon>Actinomycetes</taxon>
        <taxon>Micrococcales</taxon>
        <taxon>Micrococcaceae</taxon>
        <taxon>Arthrobacter</taxon>
    </lineage>
</organism>
<proteinExistence type="predicted"/>
<keyword evidence="3" id="KW-1185">Reference proteome</keyword>
<protein>
    <recommendedName>
        <fullName evidence="1">SGNH hydrolase-type esterase domain-containing protein</fullName>
    </recommendedName>
</protein>
<dbReference type="RefSeq" id="WP_103466727.1">
    <property type="nucleotide sequence ID" value="NZ_PPXC01000013.1"/>
</dbReference>
<accession>A0A2S3ZTU0</accession>
<evidence type="ECO:0000313" key="3">
    <source>
        <dbReference type="Proteomes" id="UP000237061"/>
    </source>
</evidence>
<comment type="caution">
    <text evidence="2">The sequence shown here is derived from an EMBL/GenBank/DDBJ whole genome shotgun (WGS) entry which is preliminary data.</text>
</comment>
<gene>
    <name evidence="2" type="ORF">CVS27_15400</name>
</gene>
<dbReference type="SUPFAM" id="SSF52266">
    <property type="entry name" value="SGNH hydrolase"/>
    <property type="match status" value="1"/>
</dbReference>
<dbReference type="EMBL" id="PPXC01000013">
    <property type="protein sequence ID" value="POH72504.1"/>
    <property type="molecule type" value="Genomic_DNA"/>
</dbReference>
<dbReference type="InterPro" id="IPR013830">
    <property type="entry name" value="SGNH_hydro"/>
</dbReference>
<sequence length="498" mass="52639">MKRGKKNWSPVAATLAKAMRTYTTIIVLMLALSSANADALLRHLTVERQITALYNSDLAHPVLARTTSATACVDTADTFSCHQSFSGGDIYWTQKTGATYVTNGPLRTHWLSTGGPTGPFGPPSGNPTPLPGKGSTQNFTTGSLVYSPSTGTHETLGAIRTTWVNSGSEGGPLGFPISDESTIGQGQAQNFQNGTIYWSPSTGAHITINGEIESRYVALGGPSGQLGFPVGEKIAAGTGWAQRFATGYLVTGPTAGAKIVNLETFHGWGANRERLGWPVKDSWADGRGVHTAFQRIETIWDPQTKALYSATTVNKATAIIIGDSQLAGDSWTEQGARAAGFPKKVELGFGGWGYTRTTPSTGGTPDDVLSSLRILLPQGNPGAIFITLGGNDATANASDHDIITHATKTWAELHRLYPKTPIIVNGVMSTNAPGHTNRRHVDQLIIQAAKSQGYIPVSVAGMATTASNNYKDNVHLNQTGHNLVAITYTAALLKAIGK</sequence>
<evidence type="ECO:0000313" key="2">
    <source>
        <dbReference type="EMBL" id="POH72504.1"/>
    </source>
</evidence>
<dbReference type="Proteomes" id="UP000237061">
    <property type="component" value="Unassembled WGS sequence"/>
</dbReference>
<dbReference type="AlphaFoldDB" id="A0A2S3ZTU0"/>
<name>A0A2S3ZTU0_ARTGL</name>